<keyword evidence="4" id="KW-0539">Nucleus</keyword>
<feature type="region of interest" description="Disordered" evidence="9">
    <location>
        <begin position="314"/>
        <end position="426"/>
    </location>
</feature>
<evidence type="ECO:0000256" key="9">
    <source>
        <dbReference type="SAM" id="MobiDB-lite"/>
    </source>
</evidence>
<evidence type="ECO:0000256" key="6">
    <source>
        <dbReference type="ARBA" id="ARBA00065066"/>
    </source>
</evidence>
<name>A0A8T3D1L8_9TELE</name>
<keyword evidence="12" id="KW-1185">Reference proteome</keyword>
<dbReference type="Proteomes" id="UP000829720">
    <property type="component" value="Unassembled WGS sequence"/>
</dbReference>
<dbReference type="CDD" id="cd12226">
    <property type="entry name" value="RRM_NOL8"/>
    <property type="match status" value="1"/>
</dbReference>
<dbReference type="EMBL" id="JAERUA010000014">
    <property type="protein sequence ID" value="KAI1890381.1"/>
    <property type="molecule type" value="Genomic_DNA"/>
</dbReference>
<feature type="compositionally biased region" description="Low complexity" evidence="9">
    <location>
        <begin position="600"/>
        <end position="609"/>
    </location>
</feature>
<reference evidence="11" key="1">
    <citation type="submission" date="2021-01" db="EMBL/GenBank/DDBJ databases">
        <authorList>
            <person name="Zahm M."/>
            <person name="Roques C."/>
            <person name="Cabau C."/>
            <person name="Klopp C."/>
            <person name="Donnadieu C."/>
            <person name="Jouanno E."/>
            <person name="Lampietro C."/>
            <person name="Louis A."/>
            <person name="Herpin A."/>
            <person name="Echchiki A."/>
            <person name="Berthelot C."/>
            <person name="Parey E."/>
            <person name="Roest-Crollius H."/>
            <person name="Braasch I."/>
            <person name="Postlethwait J."/>
            <person name="Bobe J."/>
            <person name="Montfort J."/>
            <person name="Bouchez O."/>
            <person name="Begum T."/>
            <person name="Mejri S."/>
            <person name="Adams A."/>
            <person name="Chen W.-J."/>
            <person name="Guiguen Y."/>
        </authorList>
    </citation>
    <scope>NUCLEOTIDE SEQUENCE</scope>
    <source>
        <tissue evidence="11">Blood</tissue>
    </source>
</reference>
<dbReference type="PANTHER" id="PTHR48029">
    <property type="entry name" value="NUCLEOLAR PROTEIN 8"/>
    <property type="match status" value="1"/>
</dbReference>
<feature type="compositionally biased region" description="Basic and acidic residues" evidence="9">
    <location>
        <begin position="354"/>
        <end position="364"/>
    </location>
</feature>
<evidence type="ECO:0000256" key="7">
    <source>
        <dbReference type="ARBA" id="ARBA00068539"/>
    </source>
</evidence>
<feature type="compositionally biased region" description="Basic and acidic residues" evidence="9">
    <location>
        <begin position="709"/>
        <end position="718"/>
    </location>
</feature>
<comment type="subunit">
    <text evidence="6">Interacts with the GTP form of RRAGA, RRAGC and RRAGD. Interacts with NIP7. Interacts with DDX18; the interaction is RNA-dependent. Interacts with DDX47; the interaction is RNA-dependent.</text>
</comment>
<evidence type="ECO:0000256" key="2">
    <source>
        <dbReference type="ARBA" id="ARBA00022553"/>
    </source>
</evidence>
<evidence type="ECO:0000259" key="10">
    <source>
        <dbReference type="PROSITE" id="PS50102"/>
    </source>
</evidence>
<evidence type="ECO:0000256" key="3">
    <source>
        <dbReference type="ARBA" id="ARBA00022884"/>
    </source>
</evidence>
<dbReference type="Pfam" id="PF00076">
    <property type="entry name" value="RRM_1"/>
    <property type="match status" value="1"/>
</dbReference>
<keyword evidence="3 8" id="KW-0694">RNA-binding</keyword>
<feature type="compositionally biased region" description="Basic and acidic residues" evidence="9">
    <location>
        <begin position="666"/>
        <end position="678"/>
    </location>
</feature>
<dbReference type="GO" id="GO:0005730">
    <property type="term" value="C:nucleolus"/>
    <property type="evidence" value="ECO:0007669"/>
    <property type="project" value="UniProtKB-SubCell"/>
</dbReference>
<dbReference type="SUPFAM" id="SSF54928">
    <property type="entry name" value="RNA-binding domain, RBD"/>
    <property type="match status" value="1"/>
</dbReference>
<keyword evidence="2" id="KW-0597">Phosphoprotein</keyword>
<evidence type="ECO:0000256" key="8">
    <source>
        <dbReference type="PROSITE-ProRule" id="PRU00176"/>
    </source>
</evidence>
<evidence type="ECO:0000256" key="5">
    <source>
        <dbReference type="ARBA" id="ARBA00054821"/>
    </source>
</evidence>
<feature type="domain" description="RRM" evidence="10">
    <location>
        <begin position="2"/>
        <end position="83"/>
    </location>
</feature>
<dbReference type="InterPro" id="IPR000504">
    <property type="entry name" value="RRM_dom"/>
</dbReference>
<protein>
    <recommendedName>
        <fullName evidence="7">Nucleolar protein 8</fullName>
    </recommendedName>
</protein>
<evidence type="ECO:0000313" key="11">
    <source>
        <dbReference type="EMBL" id="KAI1890381.1"/>
    </source>
</evidence>
<dbReference type="GO" id="GO:1902570">
    <property type="term" value="P:protein localization to nucleolus"/>
    <property type="evidence" value="ECO:0007669"/>
    <property type="project" value="TreeGrafter"/>
</dbReference>
<dbReference type="InterPro" id="IPR035979">
    <property type="entry name" value="RBD_domain_sf"/>
</dbReference>
<dbReference type="GO" id="GO:0003723">
    <property type="term" value="F:RNA binding"/>
    <property type="evidence" value="ECO:0007669"/>
    <property type="project" value="UniProtKB-UniRule"/>
</dbReference>
<dbReference type="PROSITE" id="PS50102">
    <property type="entry name" value="RRM"/>
    <property type="match status" value="1"/>
</dbReference>
<feature type="compositionally biased region" description="Polar residues" evidence="9">
    <location>
        <begin position="644"/>
        <end position="656"/>
    </location>
</feature>
<comment type="subcellular location">
    <subcellularLocation>
        <location evidence="1">Nucleus</location>
        <location evidence="1">Nucleolus</location>
    </subcellularLocation>
</comment>
<dbReference type="PANTHER" id="PTHR48029:SF1">
    <property type="entry name" value="NUCLEOLAR PROTEIN 8"/>
    <property type="match status" value="1"/>
</dbReference>
<gene>
    <name evidence="11" type="ORF">AGOR_G00153140</name>
</gene>
<feature type="compositionally biased region" description="Basic and acidic residues" evidence="9">
    <location>
        <begin position="379"/>
        <end position="390"/>
    </location>
</feature>
<dbReference type="OrthoDB" id="21643at2759"/>
<evidence type="ECO:0000313" key="12">
    <source>
        <dbReference type="Proteomes" id="UP000829720"/>
    </source>
</evidence>
<sequence length="838" mass="91392">MKRLYIGGLAHTISQKDLKDRFGKFGDVSDVEIVSRKDETGIPVKTFAYININISDEAFRKCMTVLNKSKWKGGTLQIELAKESFLHRLAAERQNAVEKTESPKLENKEQLVESFKKAGVENFHMKAAVPGTEIPGHKNWVYDPSKHSHNIKKLESTADVPPLTPVSQLTWEVQGGDDEISKKRRGEFPPQKARPAKIRKETLCKMAESSNSIAKQNGQSMNLTNSLRVGHNSNAFATGNLTGHDAPGIENRLPAIKRQSKSMYVFDSEGDSDDEIRKLVAQENMRVKDVSAEDEDNLEVVGDNFTVKPNMFWASGGSKGEHAGVSCKETESDREYDSADTDEILTQSKAPALPEERRDADESQSRGQNCDTSCLSDTSPDKCDSKPDTSKRKKKPGSKAPPKPPSSASESSEEESEGCSDSDYESMMANCQRIELSLVDLEQLARAASAETNGDTHGSDSEPGTSAAAMPSSKGQALAAPTAKKGNTPEEILAAILEEDSSEEENDYSKKKKKEGLCLKRSRDEGGCERSQSEKKQKLKPSSSSSSSSDSSASEDESQTVKSKLPPFKGLNSLSLPSVDKGKQTDKKETSLKSKEPESAESSSGSSSSDGEEKGKSGKDPKPQPLKAAGKTEQSVPKGGIQTKAHSSASAETTSIEHPGAKKIASTKDSKQAEEQNRPLKKPPQKMDRAESIQQKLQDNQKRLAALEQKQKEAEQQRKLIQGALSSVDAPVASKGKHIVFDSDNESEEEAEQSAIEPCKPAKSLFDESSESSAEEPSEVGDVTRPNKASRQRTVKRKEVESCLTAVKTMMTMTTRRMKKTEPDSKLSPSSRAKLDRS</sequence>
<feature type="compositionally biased region" description="Acidic residues" evidence="9">
    <location>
        <begin position="497"/>
        <end position="506"/>
    </location>
</feature>
<dbReference type="FunFam" id="3.30.70.330:FF:000346">
    <property type="entry name" value="Nucleolar protein 8"/>
    <property type="match status" value="1"/>
</dbReference>
<proteinExistence type="predicted"/>
<accession>A0A8T3D1L8</accession>
<comment type="function">
    <text evidence="5">Plays an essential role in the survival of diffuse-type gastric cancer cells. Acts as a nucleolar anchoring protein for DDX47. May be involved in regulation of gene expression at the post-transcriptional level or in ribosome biogenesis in cancer cells.</text>
</comment>
<dbReference type="AlphaFoldDB" id="A0A8T3D1L8"/>
<dbReference type="Gene3D" id="3.30.70.330">
    <property type="match status" value="1"/>
</dbReference>
<feature type="compositionally biased region" description="Acidic residues" evidence="9">
    <location>
        <begin position="768"/>
        <end position="779"/>
    </location>
</feature>
<organism evidence="11 12">
    <name type="scientific">Albula goreensis</name>
    <dbReference type="NCBI Taxonomy" id="1534307"/>
    <lineage>
        <taxon>Eukaryota</taxon>
        <taxon>Metazoa</taxon>
        <taxon>Chordata</taxon>
        <taxon>Craniata</taxon>
        <taxon>Vertebrata</taxon>
        <taxon>Euteleostomi</taxon>
        <taxon>Actinopterygii</taxon>
        <taxon>Neopterygii</taxon>
        <taxon>Teleostei</taxon>
        <taxon>Albuliformes</taxon>
        <taxon>Albulidae</taxon>
        <taxon>Albula</taxon>
    </lineage>
</organism>
<feature type="compositionally biased region" description="Acidic residues" evidence="9">
    <location>
        <begin position="411"/>
        <end position="424"/>
    </location>
</feature>
<feature type="region of interest" description="Disordered" evidence="9">
    <location>
        <begin position="447"/>
        <end position="838"/>
    </location>
</feature>
<feature type="compositionally biased region" description="Basic and acidic residues" evidence="9">
    <location>
        <begin position="580"/>
        <end position="598"/>
    </location>
</feature>
<feature type="compositionally biased region" description="Basic and acidic residues" evidence="9">
    <location>
        <begin position="515"/>
        <end position="536"/>
    </location>
</feature>
<evidence type="ECO:0000256" key="4">
    <source>
        <dbReference type="ARBA" id="ARBA00023242"/>
    </source>
</evidence>
<dbReference type="InterPro" id="IPR012677">
    <property type="entry name" value="Nucleotide-bd_a/b_plait_sf"/>
</dbReference>
<feature type="compositionally biased region" description="Basic and acidic residues" evidence="9">
    <location>
        <begin position="611"/>
        <end position="622"/>
    </location>
</feature>
<evidence type="ECO:0000256" key="1">
    <source>
        <dbReference type="ARBA" id="ARBA00004604"/>
    </source>
</evidence>
<feature type="compositionally biased region" description="Low complexity" evidence="9">
    <location>
        <begin position="540"/>
        <end position="552"/>
    </location>
</feature>
<feature type="compositionally biased region" description="Polar residues" evidence="9">
    <location>
        <begin position="365"/>
        <end position="378"/>
    </location>
</feature>
<dbReference type="InterPro" id="IPR034138">
    <property type="entry name" value="NOP8_RRM"/>
</dbReference>
<feature type="compositionally biased region" description="Basic and acidic residues" evidence="9">
    <location>
        <begin position="328"/>
        <end position="337"/>
    </location>
</feature>
<feature type="compositionally biased region" description="Acidic residues" evidence="9">
    <location>
        <begin position="743"/>
        <end position="752"/>
    </location>
</feature>
<dbReference type="SMART" id="SM00360">
    <property type="entry name" value="RRM"/>
    <property type="match status" value="1"/>
</dbReference>
<comment type="caution">
    <text evidence="11">The sequence shown here is derived from an EMBL/GenBank/DDBJ whole genome shotgun (WGS) entry which is preliminary data.</text>
</comment>